<organism evidence="9 10">
    <name type="scientific">Radiobacillus deserti</name>
    <dbReference type="NCBI Taxonomy" id="2594883"/>
    <lineage>
        <taxon>Bacteria</taxon>
        <taxon>Bacillati</taxon>
        <taxon>Bacillota</taxon>
        <taxon>Bacilli</taxon>
        <taxon>Bacillales</taxon>
        <taxon>Bacillaceae</taxon>
        <taxon>Radiobacillus</taxon>
    </lineage>
</organism>
<dbReference type="PROSITE" id="PS01125">
    <property type="entry name" value="ROK"/>
    <property type="match status" value="1"/>
</dbReference>
<dbReference type="InterPro" id="IPR004654">
    <property type="entry name" value="ROK_glcA"/>
</dbReference>
<evidence type="ECO:0000313" key="10">
    <source>
        <dbReference type="Proteomes" id="UP000315215"/>
    </source>
</evidence>
<evidence type="ECO:0000256" key="8">
    <source>
        <dbReference type="ARBA" id="ARBA00032386"/>
    </source>
</evidence>
<dbReference type="GO" id="GO:0004340">
    <property type="term" value="F:glucokinase activity"/>
    <property type="evidence" value="ECO:0007669"/>
    <property type="project" value="UniProtKB-EC"/>
</dbReference>
<dbReference type="Pfam" id="PF00480">
    <property type="entry name" value="ROK"/>
    <property type="match status" value="1"/>
</dbReference>
<evidence type="ECO:0000256" key="1">
    <source>
        <dbReference type="ARBA" id="ARBA00006479"/>
    </source>
</evidence>
<evidence type="ECO:0000256" key="5">
    <source>
        <dbReference type="ARBA" id="ARBA00022741"/>
    </source>
</evidence>
<reference evidence="9 10" key="1">
    <citation type="submission" date="2019-07" db="EMBL/GenBank/DDBJ databases">
        <authorList>
            <person name="Li J."/>
        </authorList>
    </citation>
    <scope>NUCLEOTIDE SEQUENCE [LARGE SCALE GENOMIC DNA]</scope>
    <source>
        <strain evidence="9 10">TKL69</strain>
    </source>
</reference>
<evidence type="ECO:0000256" key="4">
    <source>
        <dbReference type="ARBA" id="ARBA00022679"/>
    </source>
</evidence>
<evidence type="ECO:0000256" key="2">
    <source>
        <dbReference type="ARBA" id="ARBA00012323"/>
    </source>
</evidence>
<protein>
    <recommendedName>
        <fullName evidence="3">Glucokinase</fullName>
        <ecNumber evidence="2">2.7.1.2</ecNumber>
    </recommendedName>
    <alternativeName>
        <fullName evidence="8">Glucose kinase</fullName>
    </alternativeName>
</protein>
<dbReference type="SUPFAM" id="SSF53067">
    <property type="entry name" value="Actin-like ATPase domain"/>
    <property type="match status" value="1"/>
</dbReference>
<dbReference type="EC" id="2.7.1.2" evidence="2"/>
<name>A0A516KGU5_9BACI</name>
<keyword evidence="5" id="KW-0547">Nucleotide-binding</keyword>
<evidence type="ECO:0000313" key="9">
    <source>
        <dbReference type="EMBL" id="QDP40605.1"/>
    </source>
</evidence>
<dbReference type="InterPro" id="IPR043129">
    <property type="entry name" value="ATPase_NBD"/>
</dbReference>
<comment type="similarity">
    <text evidence="1">Belongs to the ROK (NagC/XylR) family.</text>
</comment>
<dbReference type="Gene3D" id="3.30.420.40">
    <property type="match status" value="2"/>
</dbReference>
<keyword evidence="7" id="KW-0067">ATP-binding</keyword>
<evidence type="ECO:0000256" key="7">
    <source>
        <dbReference type="ARBA" id="ARBA00022840"/>
    </source>
</evidence>
<dbReference type="Proteomes" id="UP000315215">
    <property type="component" value="Chromosome"/>
</dbReference>
<dbReference type="NCBIfam" id="TIGR00744">
    <property type="entry name" value="ROK_glcA_fam"/>
    <property type="match status" value="1"/>
</dbReference>
<keyword evidence="6 9" id="KW-0418">Kinase</keyword>
<dbReference type="OrthoDB" id="9810372at2"/>
<dbReference type="InterPro" id="IPR049874">
    <property type="entry name" value="ROK_cs"/>
</dbReference>
<evidence type="ECO:0000256" key="3">
    <source>
        <dbReference type="ARBA" id="ARBA00014701"/>
    </source>
</evidence>
<gene>
    <name evidence="9" type="ORF">FN924_10635</name>
</gene>
<dbReference type="PANTHER" id="PTHR18964">
    <property type="entry name" value="ROK (REPRESSOR, ORF, KINASE) FAMILY"/>
    <property type="match status" value="1"/>
</dbReference>
<sequence>MNPEYLVGIDIGGTTVKMAIFEKEGTIIEKWEIPTNKDNQGISIPNDIWTSIKNKLQSNSVSVSSVLGMGVGAPGFIDSDIGNIYEAVNIGWKKNFDLGNQLHLASELPVFVDNDANLAALGENWKGAGNLAENLIAITIGTGVGGGIITNGQVVNGSNGTAGEIGHIMVEQHGAPCNCGRNGCLETVTSATGMVRQAKEGLTSQPTSVLKEMLEKNGDLTTKDLFDAAKDGDALSISIIERVSDVLGLAIANVATIVNPSKIVIGGGVSKAGDDLLIPLRKAFDAYCLPRISEACEFRIAQLGNDAGVYGAAYLVKQKLG</sequence>
<dbReference type="EMBL" id="CP041666">
    <property type="protein sequence ID" value="QDP40605.1"/>
    <property type="molecule type" value="Genomic_DNA"/>
</dbReference>
<proteinExistence type="inferred from homology"/>
<dbReference type="PANTHER" id="PTHR18964:SF149">
    <property type="entry name" value="BIFUNCTIONAL UDP-N-ACETYLGLUCOSAMINE 2-EPIMERASE_N-ACETYLMANNOSAMINE KINASE"/>
    <property type="match status" value="1"/>
</dbReference>
<keyword evidence="10" id="KW-1185">Reference proteome</keyword>
<dbReference type="AlphaFoldDB" id="A0A516KGU5"/>
<dbReference type="GO" id="GO:0005737">
    <property type="term" value="C:cytoplasm"/>
    <property type="evidence" value="ECO:0007669"/>
    <property type="project" value="InterPro"/>
</dbReference>
<keyword evidence="4 9" id="KW-0808">Transferase</keyword>
<dbReference type="KEGG" id="aqt:FN924_10635"/>
<dbReference type="GO" id="GO:0006096">
    <property type="term" value="P:glycolytic process"/>
    <property type="evidence" value="ECO:0007669"/>
    <property type="project" value="InterPro"/>
</dbReference>
<dbReference type="InterPro" id="IPR000600">
    <property type="entry name" value="ROK"/>
</dbReference>
<dbReference type="RefSeq" id="WP_143894339.1">
    <property type="nucleotide sequence ID" value="NZ_CP041666.1"/>
</dbReference>
<evidence type="ECO:0000256" key="6">
    <source>
        <dbReference type="ARBA" id="ARBA00022777"/>
    </source>
</evidence>
<dbReference type="GO" id="GO:0005524">
    <property type="term" value="F:ATP binding"/>
    <property type="evidence" value="ECO:0007669"/>
    <property type="project" value="UniProtKB-KW"/>
</dbReference>
<accession>A0A516KGU5</accession>